<dbReference type="GO" id="GO:0005886">
    <property type="term" value="C:plasma membrane"/>
    <property type="evidence" value="ECO:0007669"/>
    <property type="project" value="UniProtKB-SubCell"/>
</dbReference>
<dbReference type="PANTHER" id="PTHR39583">
    <property type="entry name" value="TYPE II SECRETION SYSTEM PROTEIN J-RELATED"/>
    <property type="match status" value="1"/>
</dbReference>
<evidence type="ECO:0000256" key="7">
    <source>
        <dbReference type="ARBA" id="ARBA00023136"/>
    </source>
</evidence>
<dbReference type="Proteomes" id="UP000217780">
    <property type="component" value="Unassembled WGS sequence"/>
</dbReference>
<sequence length="319" mass="34524">MRVCTARSTLCSRSRPWWGASEMAGQRTSAGAGRAACGFTLIEVLVAVALMAVLAGLSWRGIDGLLRAQAHAERSAQQQALLQTALAQWQRDLDQLVQVPALTTLDWDGKVLRLTRASTRVHEGDPPSLRVVAWAEQQIDGQSHWLRWQSQPISQRHQWLAAWNAAQLWAQGQGQSQYGQAVRLLPLVRWQIFYALEGRWSNPLSSQQLGWAGGPGPGGGGPQGGLDQPFDRQERPPADGQRDGALDAPDAPGGQAPGNGQGNGEGGAEGEGNAQRYQSPAVRMRLPDGIRLELELAEHSGFGGRITRDWLSPLFGSAR</sequence>
<keyword evidence="6 9" id="KW-1133">Transmembrane helix</keyword>
<dbReference type="Pfam" id="PF07963">
    <property type="entry name" value="N_methyl"/>
    <property type="match status" value="1"/>
</dbReference>
<dbReference type="AlphaFoldDB" id="A0A2A2T7J2"/>
<dbReference type="InterPro" id="IPR045584">
    <property type="entry name" value="Pilin-like"/>
</dbReference>
<dbReference type="GO" id="GO:0015628">
    <property type="term" value="P:protein secretion by the type II secretion system"/>
    <property type="evidence" value="ECO:0007669"/>
    <property type="project" value="TreeGrafter"/>
</dbReference>
<dbReference type="InterPro" id="IPR012902">
    <property type="entry name" value="N_methyl_site"/>
</dbReference>
<comment type="subcellular location">
    <subcellularLocation>
        <location evidence="1">Cell inner membrane</location>
        <topology evidence="1">Single-pass membrane protein</topology>
    </subcellularLocation>
</comment>
<evidence type="ECO:0000256" key="3">
    <source>
        <dbReference type="ARBA" id="ARBA00022481"/>
    </source>
</evidence>
<evidence type="ECO:0000256" key="6">
    <source>
        <dbReference type="ARBA" id="ARBA00022989"/>
    </source>
</evidence>
<evidence type="ECO:0000256" key="1">
    <source>
        <dbReference type="ARBA" id="ARBA00004377"/>
    </source>
</evidence>
<name>A0A2A2T7J2_9BURK</name>
<gene>
    <name evidence="10" type="ORF">CLI92_03720</name>
</gene>
<keyword evidence="4" id="KW-0997">Cell inner membrane</keyword>
<dbReference type="InterPro" id="IPR051621">
    <property type="entry name" value="T2SS_protein_J"/>
</dbReference>
<accession>A0A2A2T7J2</accession>
<evidence type="ECO:0000313" key="11">
    <source>
        <dbReference type="Proteomes" id="UP000217780"/>
    </source>
</evidence>
<keyword evidence="2" id="KW-1003">Cell membrane</keyword>
<evidence type="ECO:0000256" key="9">
    <source>
        <dbReference type="SAM" id="Phobius"/>
    </source>
</evidence>
<comment type="caution">
    <text evidence="10">The sequence shown here is derived from an EMBL/GenBank/DDBJ whole genome shotgun (WGS) entry which is preliminary data.</text>
</comment>
<keyword evidence="5 9" id="KW-0812">Transmembrane</keyword>
<evidence type="ECO:0000256" key="5">
    <source>
        <dbReference type="ARBA" id="ARBA00022692"/>
    </source>
</evidence>
<dbReference type="SUPFAM" id="SSF54523">
    <property type="entry name" value="Pili subunits"/>
    <property type="match status" value="1"/>
</dbReference>
<dbReference type="PANTHER" id="PTHR39583:SF2">
    <property type="entry name" value="TYPE II SECRETION SYSTEM PROTEIN J"/>
    <property type="match status" value="1"/>
</dbReference>
<keyword evidence="7 9" id="KW-0472">Membrane</keyword>
<feature type="transmembrane region" description="Helical" evidence="9">
    <location>
        <begin position="36"/>
        <end position="59"/>
    </location>
</feature>
<feature type="compositionally biased region" description="Gly residues" evidence="8">
    <location>
        <begin position="211"/>
        <end position="224"/>
    </location>
</feature>
<evidence type="ECO:0000256" key="4">
    <source>
        <dbReference type="ARBA" id="ARBA00022519"/>
    </source>
</evidence>
<evidence type="ECO:0000313" key="10">
    <source>
        <dbReference type="EMBL" id="PAX17933.1"/>
    </source>
</evidence>
<organism evidence="10 11">
    <name type="scientific">Vandammella animalimorsus</name>
    <dbReference type="NCBI Taxonomy" id="2029117"/>
    <lineage>
        <taxon>Bacteria</taxon>
        <taxon>Pseudomonadati</taxon>
        <taxon>Pseudomonadota</taxon>
        <taxon>Betaproteobacteria</taxon>
        <taxon>Burkholderiales</taxon>
        <taxon>Comamonadaceae</taxon>
        <taxon>Vandammella</taxon>
    </lineage>
</organism>
<dbReference type="EMBL" id="NTBI01000002">
    <property type="protein sequence ID" value="PAX17933.1"/>
    <property type="molecule type" value="Genomic_DNA"/>
</dbReference>
<proteinExistence type="predicted"/>
<feature type="compositionally biased region" description="Gly residues" evidence="8">
    <location>
        <begin position="255"/>
        <end position="270"/>
    </location>
</feature>
<feature type="compositionally biased region" description="Basic and acidic residues" evidence="8">
    <location>
        <begin position="229"/>
        <end position="245"/>
    </location>
</feature>
<evidence type="ECO:0000256" key="2">
    <source>
        <dbReference type="ARBA" id="ARBA00022475"/>
    </source>
</evidence>
<evidence type="ECO:0000256" key="8">
    <source>
        <dbReference type="SAM" id="MobiDB-lite"/>
    </source>
</evidence>
<protein>
    <recommendedName>
        <fullName evidence="12">Prepilin-type N-terminal cleavage/methylation domain-containing protein</fullName>
    </recommendedName>
</protein>
<evidence type="ECO:0008006" key="12">
    <source>
        <dbReference type="Google" id="ProtNLM"/>
    </source>
</evidence>
<reference evidence="10 11" key="1">
    <citation type="submission" date="2017-08" db="EMBL/GenBank/DDBJ databases">
        <title>WGS of Clinical strains of the CDC Group NO-1 linked to zoonotic infections in humans.</title>
        <authorList>
            <person name="Bernier A.-M."/>
            <person name="Bernard K."/>
        </authorList>
    </citation>
    <scope>NUCLEOTIDE SEQUENCE [LARGE SCALE GENOMIC DNA]</scope>
    <source>
        <strain evidence="10 11">NML91-0035</strain>
    </source>
</reference>
<feature type="region of interest" description="Disordered" evidence="8">
    <location>
        <begin position="207"/>
        <end position="282"/>
    </location>
</feature>
<dbReference type="NCBIfam" id="TIGR02532">
    <property type="entry name" value="IV_pilin_GFxxxE"/>
    <property type="match status" value="1"/>
</dbReference>
<keyword evidence="3" id="KW-0488">Methylation</keyword>